<evidence type="ECO:0000313" key="3">
    <source>
        <dbReference type="EMBL" id="PJA45403.1"/>
    </source>
</evidence>
<organism evidence="3 4">
    <name type="scientific">Candidatus Uhrbacteria bacterium CG_4_9_14_3_um_filter_50_9</name>
    <dbReference type="NCBI Taxonomy" id="1975035"/>
    <lineage>
        <taxon>Bacteria</taxon>
        <taxon>Candidatus Uhriibacteriota</taxon>
    </lineage>
</organism>
<evidence type="ECO:0000313" key="4">
    <source>
        <dbReference type="Proteomes" id="UP000229385"/>
    </source>
</evidence>
<dbReference type="AlphaFoldDB" id="A0A2M7XC18"/>
<protein>
    <recommendedName>
        <fullName evidence="5">DUF3375 domain-containing protein</fullName>
    </recommendedName>
</protein>
<proteinExistence type="predicted"/>
<evidence type="ECO:0008006" key="5">
    <source>
        <dbReference type="Google" id="ProtNLM"/>
    </source>
</evidence>
<evidence type="ECO:0000256" key="2">
    <source>
        <dbReference type="SAM" id="MobiDB-lite"/>
    </source>
</evidence>
<accession>A0A2M7XC18</accession>
<name>A0A2M7XC18_9BACT</name>
<evidence type="ECO:0000256" key="1">
    <source>
        <dbReference type="SAM" id="Coils"/>
    </source>
</evidence>
<dbReference type="EMBL" id="PFWU01000040">
    <property type="protein sequence ID" value="PJA45403.1"/>
    <property type="molecule type" value="Genomic_DNA"/>
</dbReference>
<keyword evidence="1" id="KW-0175">Coiled coil</keyword>
<feature type="compositionally biased region" description="Basic and acidic residues" evidence="2">
    <location>
        <begin position="8"/>
        <end position="20"/>
    </location>
</feature>
<gene>
    <name evidence="3" type="ORF">CO174_03355</name>
</gene>
<reference evidence="4" key="1">
    <citation type="submission" date="2017-09" db="EMBL/GenBank/DDBJ databases">
        <title>Depth-based differentiation of microbial function through sediment-hosted aquifers and enrichment of novel symbionts in the deep terrestrial subsurface.</title>
        <authorList>
            <person name="Probst A.J."/>
            <person name="Ladd B."/>
            <person name="Jarett J.K."/>
            <person name="Geller-Mcgrath D.E."/>
            <person name="Sieber C.M.K."/>
            <person name="Emerson J.B."/>
            <person name="Anantharaman K."/>
            <person name="Thomas B.C."/>
            <person name="Malmstrom R."/>
            <person name="Stieglmeier M."/>
            <person name="Klingl A."/>
            <person name="Woyke T."/>
            <person name="Ryan C.M."/>
            <person name="Banfield J.F."/>
        </authorList>
    </citation>
    <scope>NUCLEOTIDE SEQUENCE [LARGE SCALE GENOMIC DNA]</scope>
</reference>
<sequence length="381" mass="43889">MRFGLQHSHPERRSGNPDSHKGKKHPKESLKEKDVFGTCDIEELWSTPQEMRDNVEGLPDSVQSILFEGGDPDSASDHDEMQGGFVIVHDLEQLRRLLKQNNEGTVQNTVERYISGDLETNVGLLGAAIGNYLSWHLKQFKQWSVRGKREDTSEDLQGEIDTLITTFWTDGQAPGLSLEEIQMRIEGYKNEIDRLQGEHRMHTQRFRALGTKLRETKQTHLKEKLLREIQELEKFLGDGTLFSTQGYLLDYQRRIEFNKDALKEHEQLAHEADVIEQVFAKLKPQMSEIEALSLWGSVSEFILEPQTRQMFEDAILAWLDEVGEIVPETTPLTINEKTQKLIEQFRSAYVLASDPDRSDPEANVRHTQFILRAILKRITRA</sequence>
<dbReference type="Proteomes" id="UP000229385">
    <property type="component" value="Unassembled WGS sequence"/>
</dbReference>
<feature type="coiled-coil region" evidence="1">
    <location>
        <begin position="178"/>
        <end position="205"/>
    </location>
</feature>
<comment type="caution">
    <text evidence="3">The sequence shown here is derived from an EMBL/GenBank/DDBJ whole genome shotgun (WGS) entry which is preliminary data.</text>
</comment>
<feature type="region of interest" description="Disordered" evidence="2">
    <location>
        <begin position="1"/>
        <end position="33"/>
    </location>
</feature>